<evidence type="ECO:0000256" key="3">
    <source>
        <dbReference type="SAM" id="MobiDB-lite"/>
    </source>
</evidence>
<name>A0A8J7SIR8_9PROT</name>
<dbReference type="Gene3D" id="3.10.129.10">
    <property type="entry name" value="Hotdog Thioesterase"/>
    <property type="match status" value="1"/>
</dbReference>
<evidence type="ECO:0000313" key="5">
    <source>
        <dbReference type="Proteomes" id="UP000672602"/>
    </source>
</evidence>
<evidence type="ECO:0000256" key="2">
    <source>
        <dbReference type="ARBA" id="ARBA00022801"/>
    </source>
</evidence>
<evidence type="ECO:0000256" key="1">
    <source>
        <dbReference type="ARBA" id="ARBA00005953"/>
    </source>
</evidence>
<proteinExistence type="inferred from homology"/>
<dbReference type="EMBL" id="JAGMWN010000004">
    <property type="protein sequence ID" value="MBP5857228.1"/>
    <property type="molecule type" value="Genomic_DNA"/>
</dbReference>
<dbReference type="GO" id="GO:0047617">
    <property type="term" value="F:fatty acyl-CoA hydrolase activity"/>
    <property type="evidence" value="ECO:0007669"/>
    <property type="project" value="TreeGrafter"/>
</dbReference>
<reference evidence="4" key="1">
    <citation type="submission" date="2021-04" db="EMBL/GenBank/DDBJ databases">
        <authorList>
            <person name="Zhang D.-C."/>
        </authorList>
    </citation>
    <scope>NUCLEOTIDE SEQUENCE</scope>
    <source>
        <strain evidence="4">CGMCC 1.15697</strain>
    </source>
</reference>
<gene>
    <name evidence="4" type="ORF">KAJ83_09430</name>
</gene>
<dbReference type="PANTHER" id="PTHR31793:SF27">
    <property type="entry name" value="NOVEL THIOESTERASE SUPERFAMILY DOMAIN AND SAPOSIN A-TYPE DOMAIN CONTAINING PROTEIN (0610012H03RIK)"/>
    <property type="match status" value="1"/>
</dbReference>
<comment type="similarity">
    <text evidence="1">Belongs to the 4-hydroxybenzoyl-CoA thioesterase family.</text>
</comment>
<comment type="caution">
    <text evidence="4">The sequence shown here is derived from an EMBL/GenBank/DDBJ whole genome shotgun (WGS) entry which is preliminary data.</text>
</comment>
<sequence length="161" mass="18035">MSDGPQPAPTHTAPTLPEPTLPARGDFPHFLSIPTRWMDQDPYGHVNNVQYYSFFDTVVNEHLIREAGLDVQATREIGLVVETKCRFLKEINFPQTIHAGIRVAKLGTRSITYEIGLFRDEETEAAAFGHFVHVYVDRETRKSVPIPERVRAAVAPLVVAG</sequence>
<keyword evidence="5" id="KW-1185">Reference proteome</keyword>
<organism evidence="4 5">
    <name type="scientific">Marivibrio halodurans</name>
    <dbReference type="NCBI Taxonomy" id="2039722"/>
    <lineage>
        <taxon>Bacteria</taxon>
        <taxon>Pseudomonadati</taxon>
        <taxon>Pseudomonadota</taxon>
        <taxon>Alphaproteobacteria</taxon>
        <taxon>Rhodospirillales</taxon>
        <taxon>Rhodospirillaceae</taxon>
        <taxon>Marivibrio</taxon>
    </lineage>
</organism>
<evidence type="ECO:0000313" key="4">
    <source>
        <dbReference type="EMBL" id="MBP5857228.1"/>
    </source>
</evidence>
<dbReference type="InterPro" id="IPR029069">
    <property type="entry name" value="HotDog_dom_sf"/>
</dbReference>
<feature type="region of interest" description="Disordered" evidence="3">
    <location>
        <begin position="1"/>
        <end position="22"/>
    </location>
</feature>
<dbReference type="Proteomes" id="UP000672602">
    <property type="component" value="Unassembled WGS sequence"/>
</dbReference>
<dbReference type="CDD" id="cd00586">
    <property type="entry name" value="4HBT"/>
    <property type="match status" value="1"/>
</dbReference>
<dbReference type="InterPro" id="IPR050563">
    <property type="entry name" value="4-hydroxybenzoyl-CoA_TE"/>
</dbReference>
<dbReference type="Pfam" id="PF13279">
    <property type="entry name" value="4HBT_2"/>
    <property type="match status" value="1"/>
</dbReference>
<dbReference type="AlphaFoldDB" id="A0A8J7SIR8"/>
<dbReference type="SUPFAM" id="SSF54637">
    <property type="entry name" value="Thioesterase/thiol ester dehydrase-isomerase"/>
    <property type="match status" value="1"/>
</dbReference>
<protein>
    <submittedName>
        <fullName evidence="4">Acyl-CoA thioesterase</fullName>
    </submittedName>
</protein>
<dbReference type="RefSeq" id="WP_210681819.1">
    <property type="nucleotide sequence ID" value="NZ_JAGMWN010000004.1"/>
</dbReference>
<accession>A0A8J7SIR8</accession>
<dbReference type="PANTHER" id="PTHR31793">
    <property type="entry name" value="4-HYDROXYBENZOYL-COA THIOESTERASE FAMILY MEMBER"/>
    <property type="match status" value="1"/>
</dbReference>
<keyword evidence="2" id="KW-0378">Hydrolase</keyword>